<proteinExistence type="predicted"/>
<organism evidence="2">
    <name type="scientific">viral metagenome</name>
    <dbReference type="NCBI Taxonomy" id="1070528"/>
    <lineage>
        <taxon>unclassified sequences</taxon>
        <taxon>metagenomes</taxon>
        <taxon>organismal metagenomes</taxon>
    </lineage>
</organism>
<sequence length="121" mass="14450">MNLIIEALFVGFYTYLISLILINPFNNPYFYLFIIGFIKHFLSYYLNIQNYYCNYKNNYNADNSLLFTDSIYEGIVFIFIGGILIKIFNIHLTFFLIGFIFHISAEYIGLHKYFIMHRCIS</sequence>
<feature type="transmembrane region" description="Helical" evidence="1">
    <location>
        <begin position="7"/>
        <end position="23"/>
    </location>
</feature>
<reference evidence="2" key="1">
    <citation type="journal article" date="2020" name="Nature">
        <title>Giant virus diversity and host interactions through global metagenomics.</title>
        <authorList>
            <person name="Schulz F."/>
            <person name="Roux S."/>
            <person name="Paez-Espino D."/>
            <person name="Jungbluth S."/>
            <person name="Walsh D.A."/>
            <person name="Denef V.J."/>
            <person name="McMahon K.D."/>
            <person name="Konstantinidis K.T."/>
            <person name="Eloe-Fadrosh E.A."/>
            <person name="Kyrpides N.C."/>
            <person name="Woyke T."/>
        </authorList>
    </citation>
    <scope>NUCLEOTIDE SEQUENCE</scope>
    <source>
        <strain evidence="2">GVMAG-M-3300023174-30</strain>
    </source>
</reference>
<keyword evidence="1" id="KW-0812">Transmembrane</keyword>
<name>A0A6C0DML4_9ZZZZ</name>
<evidence type="ECO:0000256" key="1">
    <source>
        <dbReference type="SAM" id="Phobius"/>
    </source>
</evidence>
<keyword evidence="1" id="KW-0472">Membrane</keyword>
<accession>A0A6C0DML4</accession>
<feature type="transmembrane region" description="Helical" evidence="1">
    <location>
        <begin position="94"/>
        <end position="115"/>
    </location>
</feature>
<dbReference type="AlphaFoldDB" id="A0A6C0DML4"/>
<feature type="transmembrane region" description="Helical" evidence="1">
    <location>
        <begin position="66"/>
        <end position="88"/>
    </location>
</feature>
<keyword evidence="1" id="KW-1133">Transmembrane helix</keyword>
<evidence type="ECO:0000313" key="2">
    <source>
        <dbReference type="EMBL" id="QHT17731.1"/>
    </source>
</evidence>
<feature type="transmembrane region" description="Helical" evidence="1">
    <location>
        <begin position="29"/>
        <end position="46"/>
    </location>
</feature>
<dbReference type="EMBL" id="MN739643">
    <property type="protein sequence ID" value="QHT17731.1"/>
    <property type="molecule type" value="Genomic_DNA"/>
</dbReference>
<protein>
    <submittedName>
        <fullName evidence="2">Uncharacterized protein</fullName>
    </submittedName>
</protein>